<proteinExistence type="predicted"/>
<dbReference type="Gene3D" id="3.30.1380.10">
    <property type="match status" value="1"/>
</dbReference>
<feature type="domain" description="Peptidase M15C" evidence="1">
    <location>
        <begin position="201"/>
        <end position="268"/>
    </location>
</feature>
<evidence type="ECO:0000313" key="3">
    <source>
        <dbReference type="Proteomes" id="UP000033115"/>
    </source>
</evidence>
<dbReference type="AlphaFoldDB" id="A0A0E3JMD7"/>
<dbReference type="InterPro" id="IPR039561">
    <property type="entry name" value="Peptidase_M15C"/>
</dbReference>
<evidence type="ECO:0000313" key="2">
    <source>
        <dbReference type="EMBL" id="AKA67923.1"/>
    </source>
</evidence>
<sequence>MKKIFIYIITFFLLINSTYIVKASNMNINTESLNANEYDVKIKQDLLCLMMAYPEYIKNIKSDESNYVYLIMKSGKKILYDDKKVKTPEEKLENADLQDTMEQVYPLTNISKLMDKNYDPGRYRSYDLLKEVYGSSRQQIEKNLKSVNLNYTHVFFNNNNKAAEALESTMQNLIPLLKENEAVRRCLFPCMGTFNYRLVAGTNRLSPHSFGIAIDLASDKRDYWKWSSSKQGEERLNSYSKEIVQAFEKNNFVWGGKWGHFDILHFEYRPEIILKAKYFTNFNGDKLNWYKGVNVEETSIKEYIDKINKVF</sequence>
<protein>
    <recommendedName>
        <fullName evidence="1">Peptidase M15C domain-containing protein</fullName>
    </recommendedName>
</protein>
<organism evidence="2 3">
    <name type="scientific">Clostridium scatologenes</name>
    <dbReference type="NCBI Taxonomy" id="1548"/>
    <lineage>
        <taxon>Bacteria</taxon>
        <taxon>Bacillati</taxon>
        <taxon>Bacillota</taxon>
        <taxon>Clostridia</taxon>
        <taxon>Eubacteriales</taxon>
        <taxon>Clostridiaceae</taxon>
        <taxon>Clostridium</taxon>
    </lineage>
</organism>
<dbReference type="HOGENOM" id="CLU_076855_0_0_9"/>
<evidence type="ECO:0000259" key="1">
    <source>
        <dbReference type="Pfam" id="PF13539"/>
    </source>
</evidence>
<reference evidence="2 3" key="1">
    <citation type="journal article" date="2015" name="J. Biotechnol.">
        <title>Complete genome sequence of a malodorant-producing acetogen, Clostridium scatologenes ATCC 25775(T).</title>
        <authorList>
            <person name="Zhu Z."/>
            <person name="Guo T."/>
            <person name="Zheng H."/>
            <person name="Song T."/>
            <person name="Ouyang P."/>
            <person name="Xie J."/>
        </authorList>
    </citation>
    <scope>NUCLEOTIDE SEQUENCE [LARGE SCALE GENOMIC DNA]</scope>
    <source>
        <strain evidence="2 3">ATCC 25775</strain>
    </source>
</reference>
<dbReference type="Pfam" id="PF13539">
    <property type="entry name" value="Peptidase_M15_4"/>
    <property type="match status" value="1"/>
</dbReference>
<dbReference type="KEGG" id="csq:CSCA_0798"/>
<dbReference type="SUPFAM" id="SSF55166">
    <property type="entry name" value="Hedgehog/DD-peptidase"/>
    <property type="match status" value="1"/>
</dbReference>
<keyword evidence="3" id="KW-1185">Reference proteome</keyword>
<dbReference type="EMBL" id="CP009933">
    <property type="protein sequence ID" value="AKA67923.1"/>
    <property type="molecule type" value="Genomic_DNA"/>
</dbReference>
<accession>A0A0E3JMD7</accession>
<dbReference type="GO" id="GO:0008233">
    <property type="term" value="F:peptidase activity"/>
    <property type="evidence" value="ECO:0007669"/>
    <property type="project" value="InterPro"/>
</dbReference>
<dbReference type="RefSeq" id="WP_029159789.1">
    <property type="nucleotide sequence ID" value="NZ_CP009933.1"/>
</dbReference>
<dbReference type="InterPro" id="IPR009045">
    <property type="entry name" value="Zn_M74/Hedgehog-like"/>
</dbReference>
<dbReference type="Proteomes" id="UP000033115">
    <property type="component" value="Chromosome"/>
</dbReference>
<name>A0A0E3JMD7_CLOSL</name>
<dbReference type="STRING" id="1548.CSCA_0798"/>
<gene>
    <name evidence="2" type="ORF">CSCA_0798</name>
</gene>